<keyword evidence="6 10" id="KW-0067">ATP-binding</keyword>
<name>H2YAM3_CIOSA</name>
<evidence type="ECO:0000256" key="7">
    <source>
        <dbReference type="ARBA" id="ARBA00039043"/>
    </source>
</evidence>
<comment type="catalytic activity">
    <reaction evidence="8">
        <text>2'-deoxyguanosine + ATP = dGMP + ADP + H(+)</text>
        <dbReference type="Rhea" id="RHEA:19201"/>
        <dbReference type="ChEBI" id="CHEBI:15378"/>
        <dbReference type="ChEBI" id="CHEBI:17172"/>
        <dbReference type="ChEBI" id="CHEBI:30616"/>
        <dbReference type="ChEBI" id="CHEBI:57673"/>
        <dbReference type="ChEBI" id="CHEBI:456216"/>
        <dbReference type="EC" id="2.7.1.113"/>
    </reaction>
</comment>
<feature type="domain" description="Deoxynucleoside kinase" evidence="11">
    <location>
        <begin position="27"/>
        <end position="254"/>
    </location>
</feature>
<dbReference type="Ensembl" id="ENSCSAVT00000002410.1">
    <property type="protein sequence ID" value="ENSCSAVP00000002371.1"/>
    <property type="gene ID" value="ENSCSAVG00000001396.1"/>
</dbReference>
<dbReference type="CDD" id="cd01673">
    <property type="entry name" value="dNK"/>
    <property type="match status" value="1"/>
</dbReference>
<protein>
    <recommendedName>
        <fullName evidence="7">deoxyguanosine kinase</fullName>
        <ecNumber evidence="7">2.7.1.113</ecNumber>
    </recommendedName>
</protein>
<reference evidence="12" key="2">
    <citation type="submission" date="2025-08" db="UniProtKB">
        <authorList>
            <consortium name="Ensembl"/>
        </authorList>
    </citation>
    <scope>IDENTIFICATION</scope>
</reference>
<keyword evidence="5" id="KW-0418">Kinase</keyword>
<evidence type="ECO:0000256" key="4">
    <source>
        <dbReference type="ARBA" id="ARBA00022741"/>
    </source>
</evidence>
<proteinExistence type="inferred from homology"/>
<evidence type="ECO:0000259" key="11">
    <source>
        <dbReference type="Pfam" id="PF01712"/>
    </source>
</evidence>
<evidence type="ECO:0000256" key="3">
    <source>
        <dbReference type="ARBA" id="ARBA00022679"/>
    </source>
</evidence>
<keyword evidence="13" id="KW-1185">Reference proteome</keyword>
<organism evidence="12 13">
    <name type="scientific">Ciona savignyi</name>
    <name type="common">Pacific transparent sea squirt</name>
    <dbReference type="NCBI Taxonomy" id="51511"/>
    <lineage>
        <taxon>Eukaryota</taxon>
        <taxon>Metazoa</taxon>
        <taxon>Chordata</taxon>
        <taxon>Tunicata</taxon>
        <taxon>Ascidiacea</taxon>
        <taxon>Phlebobranchia</taxon>
        <taxon>Cionidae</taxon>
        <taxon>Ciona</taxon>
    </lineage>
</organism>
<dbReference type="STRING" id="51511.ENSCSAVP00000002371"/>
<dbReference type="GO" id="GO:0005739">
    <property type="term" value="C:mitochondrion"/>
    <property type="evidence" value="ECO:0007669"/>
    <property type="project" value="TreeGrafter"/>
</dbReference>
<reference evidence="12" key="3">
    <citation type="submission" date="2025-09" db="UniProtKB">
        <authorList>
            <consortium name="Ensembl"/>
        </authorList>
    </citation>
    <scope>IDENTIFICATION</scope>
</reference>
<dbReference type="Pfam" id="PF01712">
    <property type="entry name" value="dNK"/>
    <property type="match status" value="1"/>
</dbReference>
<feature type="active site" description="Proton acceptor" evidence="9">
    <location>
        <position position="123"/>
    </location>
</feature>
<dbReference type="InterPro" id="IPR050566">
    <property type="entry name" value="Deoxyribonucleoside_kinase"/>
</dbReference>
<comment type="similarity">
    <text evidence="1">Belongs to the DCK/DGK family.</text>
</comment>
<evidence type="ECO:0000313" key="12">
    <source>
        <dbReference type="Ensembl" id="ENSCSAVP00000002371.1"/>
    </source>
</evidence>
<dbReference type="Gene3D" id="3.40.50.300">
    <property type="entry name" value="P-loop containing nucleotide triphosphate hydrolases"/>
    <property type="match status" value="1"/>
</dbReference>
<dbReference type="GO" id="GO:0005524">
    <property type="term" value="F:ATP binding"/>
    <property type="evidence" value="ECO:0007669"/>
    <property type="project" value="UniProtKB-KW"/>
</dbReference>
<comment type="subunit">
    <text evidence="2">Homodimer.</text>
</comment>
<dbReference type="FunFam" id="3.40.50.300:FF:000461">
    <property type="entry name" value="Deoxycytidine kinase"/>
    <property type="match status" value="1"/>
</dbReference>
<feature type="binding site" evidence="10">
    <location>
        <begin position="31"/>
        <end position="39"/>
    </location>
    <ligand>
        <name>ATP</name>
        <dbReference type="ChEBI" id="CHEBI:30616"/>
    </ligand>
</feature>
<sequence>LKTMPLRARAHFVRKPSGKYFLKGKKIAVEGNIAAGKSTFTKLLELESPNWKTILEPISRWTNVNQDELTTSQKSGGNLLELFYSNPQRYAYTFESFTFISRAKEACRYKDFHCGNNPVQFFERSVYSSKYAFALNSYESGLLTETEWNMYQDWSSYLIKMSPNLKPDGIIYLRAEPEICYKRMLKRGRHEEGGVSLDYLKCLHEKHEAWLYRKDIKIDESLQGVPILILDCNSEFEAEPQRWSELMEQVKFFVADS</sequence>
<dbReference type="PANTHER" id="PTHR10513">
    <property type="entry name" value="DEOXYNUCLEOSIDE KINASE"/>
    <property type="match status" value="1"/>
</dbReference>
<evidence type="ECO:0000256" key="6">
    <source>
        <dbReference type="ARBA" id="ARBA00022840"/>
    </source>
</evidence>
<accession>H2YAM3</accession>
<dbReference type="InterPro" id="IPR002624">
    <property type="entry name" value="DCK/DGK"/>
</dbReference>
<keyword evidence="3" id="KW-0808">Transferase</keyword>
<dbReference type="GO" id="GO:0004138">
    <property type="term" value="F:deoxyguanosine kinase activity"/>
    <property type="evidence" value="ECO:0007669"/>
    <property type="project" value="UniProtKB-EC"/>
</dbReference>
<dbReference type="Proteomes" id="UP000007875">
    <property type="component" value="Unassembled WGS sequence"/>
</dbReference>
<dbReference type="AlphaFoldDB" id="H2YAM3"/>
<dbReference type="FunCoup" id="H2YAM3">
    <property type="interactions" value="50"/>
</dbReference>
<dbReference type="HOGENOM" id="CLU_030466_1_1_1"/>
<evidence type="ECO:0000256" key="9">
    <source>
        <dbReference type="PIRSR" id="PIRSR000705-1"/>
    </source>
</evidence>
<keyword evidence="4 10" id="KW-0547">Nucleotide-binding</keyword>
<dbReference type="InterPro" id="IPR031314">
    <property type="entry name" value="DNK_dom"/>
</dbReference>
<reference evidence="13" key="1">
    <citation type="submission" date="2003-08" db="EMBL/GenBank/DDBJ databases">
        <authorList>
            <person name="Birren B."/>
            <person name="Nusbaum C."/>
            <person name="Abebe A."/>
            <person name="Abouelleil A."/>
            <person name="Adekoya E."/>
            <person name="Ait-zahra M."/>
            <person name="Allen N."/>
            <person name="Allen T."/>
            <person name="An P."/>
            <person name="Anderson M."/>
            <person name="Anderson S."/>
            <person name="Arachchi H."/>
            <person name="Armbruster J."/>
            <person name="Bachantsang P."/>
            <person name="Baldwin J."/>
            <person name="Barry A."/>
            <person name="Bayul T."/>
            <person name="Blitshsteyn B."/>
            <person name="Bloom T."/>
            <person name="Blye J."/>
            <person name="Boguslavskiy L."/>
            <person name="Borowsky M."/>
            <person name="Boukhgalter B."/>
            <person name="Brunache A."/>
            <person name="Butler J."/>
            <person name="Calixte N."/>
            <person name="Calvo S."/>
            <person name="Camarata J."/>
            <person name="Campo K."/>
            <person name="Chang J."/>
            <person name="Cheshatsang Y."/>
            <person name="Citroen M."/>
            <person name="Collymore A."/>
            <person name="Considine T."/>
            <person name="Cook A."/>
            <person name="Cooke P."/>
            <person name="Corum B."/>
            <person name="Cuomo C."/>
            <person name="David R."/>
            <person name="Dawoe T."/>
            <person name="Degray S."/>
            <person name="Dodge S."/>
            <person name="Dooley K."/>
            <person name="Dorje P."/>
            <person name="Dorjee K."/>
            <person name="Dorris L."/>
            <person name="Duffey N."/>
            <person name="Dupes A."/>
            <person name="Elkins T."/>
            <person name="Engels R."/>
            <person name="Erickson J."/>
            <person name="Farina A."/>
            <person name="Faro S."/>
            <person name="Ferreira P."/>
            <person name="Fischer H."/>
            <person name="Fitzgerald M."/>
            <person name="Foley K."/>
            <person name="Gage D."/>
            <person name="Galagan J."/>
            <person name="Gearin G."/>
            <person name="Gnerre S."/>
            <person name="Gnirke A."/>
            <person name="Goyette A."/>
            <person name="Graham J."/>
            <person name="Grandbois E."/>
            <person name="Gyaltsen K."/>
            <person name="Hafez N."/>
            <person name="Hagopian D."/>
            <person name="Hagos B."/>
            <person name="Hall J."/>
            <person name="Hatcher B."/>
            <person name="Heller A."/>
            <person name="Higgins H."/>
            <person name="Honan T."/>
            <person name="Horn A."/>
            <person name="Houde N."/>
            <person name="Hughes L."/>
            <person name="Hulme W."/>
            <person name="Husby E."/>
            <person name="Iliev I."/>
            <person name="Jaffe D."/>
            <person name="Jones C."/>
            <person name="Kamal M."/>
            <person name="Kamat A."/>
            <person name="Kamvysselis M."/>
            <person name="Karlsson E."/>
            <person name="Kells C."/>
            <person name="Kieu A."/>
            <person name="Kisner P."/>
            <person name="Kodira C."/>
            <person name="Kulbokas E."/>
            <person name="Labutti K."/>
            <person name="Lama D."/>
            <person name="Landers T."/>
            <person name="Leger J."/>
            <person name="Levine S."/>
            <person name="Lewis D."/>
            <person name="Lewis T."/>
            <person name="Lindblad-toh K."/>
            <person name="Liu X."/>
            <person name="Lokyitsang T."/>
            <person name="Lokyitsang Y."/>
            <person name="Lucien O."/>
            <person name="Lui A."/>
            <person name="Ma L.J."/>
            <person name="Mabbitt R."/>
            <person name="Macdonald J."/>
            <person name="Maclean C."/>
            <person name="Major J."/>
            <person name="Manning J."/>
            <person name="Marabella R."/>
            <person name="Maru K."/>
            <person name="Matthews C."/>
            <person name="Mauceli E."/>
            <person name="Mccarthy M."/>
            <person name="Mcdonough S."/>
            <person name="Mcghee T."/>
            <person name="Meldrim J."/>
            <person name="Meneus L."/>
            <person name="Mesirov J."/>
            <person name="Mihalev A."/>
            <person name="Mihova T."/>
            <person name="Mikkelsen T."/>
            <person name="Mlenga V."/>
            <person name="Moru K."/>
            <person name="Mozes J."/>
            <person name="Mulrain L."/>
            <person name="Munson G."/>
            <person name="Naylor J."/>
            <person name="Newes C."/>
            <person name="Nguyen C."/>
            <person name="Nguyen N."/>
            <person name="Nguyen T."/>
            <person name="Nicol R."/>
            <person name="Nielsen C."/>
            <person name="Nizzari M."/>
            <person name="Norbu C."/>
            <person name="Norbu N."/>
            <person name="O'donnell P."/>
            <person name="Okoawo O."/>
            <person name="O'leary S."/>
            <person name="Omotosho B."/>
            <person name="O'neill K."/>
            <person name="Osman S."/>
            <person name="Parker S."/>
            <person name="Perrin D."/>
            <person name="Phunkhang P."/>
            <person name="Piqani B."/>
            <person name="Purcell S."/>
            <person name="Rachupka T."/>
            <person name="Ramasamy U."/>
            <person name="Rameau R."/>
            <person name="Ray V."/>
            <person name="Raymond C."/>
            <person name="Retta R."/>
            <person name="Richardson S."/>
            <person name="Rise C."/>
            <person name="Rodriguez J."/>
            <person name="Rogers J."/>
            <person name="Rogov P."/>
            <person name="Rutman M."/>
            <person name="Schupbach R."/>
            <person name="Seaman C."/>
            <person name="Settipalli S."/>
            <person name="Sharpe T."/>
            <person name="Sheridan J."/>
            <person name="Sherpa N."/>
            <person name="Shi J."/>
            <person name="Smirnov S."/>
            <person name="Smith C."/>
            <person name="Sougnez C."/>
            <person name="Spencer B."/>
            <person name="Stalker J."/>
            <person name="Stange-thomann N."/>
            <person name="Stavropoulos S."/>
            <person name="Stetson K."/>
            <person name="Stone C."/>
            <person name="Stone S."/>
            <person name="Stubbs M."/>
            <person name="Talamas J."/>
            <person name="Tchuinga P."/>
            <person name="Tenzing P."/>
            <person name="Tesfaye S."/>
            <person name="Theodore J."/>
            <person name="Thoulutsang Y."/>
            <person name="Topham K."/>
            <person name="Towey S."/>
            <person name="Tsamla T."/>
            <person name="Tsomo N."/>
            <person name="Vallee D."/>
            <person name="Vassiliev H."/>
            <person name="Venkataraman V."/>
            <person name="Vinson J."/>
            <person name="Vo A."/>
            <person name="Wade C."/>
            <person name="Wang S."/>
            <person name="Wangchuk T."/>
            <person name="Wangdi T."/>
            <person name="Whittaker C."/>
            <person name="Wilkinson J."/>
            <person name="Wu Y."/>
            <person name="Wyman D."/>
            <person name="Yadav S."/>
            <person name="Yang S."/>
            <person name="Yang X."/>
            <person name="Yeager S."/>
            <person name="Yee E."/>
            <person name="Young G."/>
            <person name="Zainoun J."/>
            <person name="Zembeck L."/>
            <person name="Zimmer A."/>
            <person name="Zody M."/>
            <person name="Lander E."/>
        </authorList>
    </citation>
    <scope>NUCLEOTIDE SEQUENCE [LARGE SCALE GENOMIC DNA]</scope>
</reference>
<dbReference type="EC" id="2.7.1.113" evidence="7"/>
<dbReference type="OMA" id="EAMVMTP"/>
<evidence type="ECO:0000256" key="5">
    <source>
        <dbReference type="ARBA" id="ARBA00022777"/>
    </source>
</evidence>
<dbReference type="InParanoid" id="H2YAM3"/>
<dbReference type="PANTHER" id="PTHR10513:SF35">
    <property type="entry name" value="DEOXYADENOSINE KINASE"/>
    <property type="match status" value="1"/>
</dbReference>
<evidence type="ECO:0000313" key="13">
    <source>
        <dbReference type="Proteomes" id="UP000007875"/>
    </source>
</evidence>
<dbReference type="eggNOG" id="KOG4235">
    <property type="taxonomic scope" value="Eukaryota"/>
</dbReference>
<evidence type="ECO:0000256" key="2">
    <source>
        <dbReference type="ARBA" id="ARBA00011738"/>
    </source>
</evidence>
<dbReference type="InterPro" id="IPR027417">
    <property type="entry name" value="P-loop_NTPase"/>
</dbReference>
<dbReference type="GeneTree" id="ENSGT00940000171584"/>
<evidence type="ECO:0000256" key="10">
    <source>
        <dbReference type="PIRSR" id="PIRSR000705-3"/>
    </source>
</evidence>
<dbReference type="PIRSF" id="PIRSF000705">
    <property type="entry name" value="DNK"/>
    <property type="match status" value="1"/>
</dbReference>
<evidence type="ECO:0000256" key="1">
    <source>
        <dbReference type="ARBA" id="ARBA00007420"/>
    </source>
</evidence>
<feature type="binding site" evidence="10">
    <location>
        <begin position="183"/>
        <end position="187"/>
    </location>
    <ligand>
        <name>ATP</name>
        <dbReference type="ChEBI" id="CHEBI:30616"/>
    </ligand>
</feature>
<evidence type="ECO:0000256" key="8">
    <source>
        <dbReference type="ARBA" id="ARBA00047656"/>
    </source>
</evidence>
<dbReference type="SUPFAM" id="SSF52540">
    <property type="entry name" value="P-loop containing nucleoside triphosphate hydrolases"/>
    <property type="match status" value="1"/>
</dbReference>